<protein>
    <submittedName>
        <fullName evidence="1">Uncharacterized protein</fullName>
    </submittedName>
</protein>
<dbReference type="Proteomes" id="UP000006859">
    <property type="component" value="Chromosome"/>
</dbReference>
<keyword evidence="2" id="KW-1185">Reference proteome</keyword>
<gene>
    <name evidence="1" type="ordered locus">Dda3937_01855</name>
</gene>
<sequence length="431" mass="48249">MQRFRLGNLTLGHRQTTPRTAEGFAVAVTASCYHGDSSAFSIAEWIRNMNELIKNIRRLGCVLGLMLLTTCAMADEVAVYQGKLGNAGIVMTLTFSDNGVEGRYFYSQYRKDLPLSGKWDKTGVLVLREGKPQWDEQAQTGKPVMTLRTDNQKNWQGEWRSGKGKTYPVTLSPAALPAALSPFMQTLYQLSPYEYLRQAQTVLAMTKKETVNGHEIEWWQEPVSGMTTFQIASGYSDAQRDRLNVALQTLLWQNVIGYHDGMMVSQYQGEAMSVVDIQLLSPSVLSVSDLRSSICDGGHSSGNWPIRLRVSDGHPLVLSDVLWVGDGPVPDNSTIEKGEYNNTILPAWLVTQLTQYYPEQMRTPVNSDDCDYSNQDIWNGYDNNWILTPKGILFSPSFSDAQQPCAGESWPVIPWDIVKQHPGRLKDLPLP</sequence>
<dbReference type="PATRIC" id="fig|198628.6.peg.2976"/>
<dbReference type="eggNOG" id="ENOG502Z9NR">
    <property type="taxonomic scope" value="Bacteria"/>
</dbReference>
<organism evidence="1 2">
    <name type="scientific">Dickeya dadantii (strain 3937)</name>
    <name type="common">Erwinia chrysanthemi (strain 3937)</name>
    <dbReference type="NCBI Taxonomy" id="198628"/>
    <lineage>
        <taxon>Bacteria</taxon>
        <taxon>Pseudomonadati</taxon>
        <taxon>Pseudomonadota</taxon>
        <taxon>Gammaproteobacteria</taxon>
        <taxon>Enterobacterales</taxon>
        <taxon>Pectobacteriaceae</taxon>
        <taxon>Dickeya</taxon>
    </lineage>
</organism>
<name>E0SJN7_DICD3</name>
<proteinExistence type="predicted"/>
<dbReference type="AlphaFoldDB" id="E0SJN7"/>
<dbReference type="HOGENOM" id="CLU_062617_0_0_6"/>
<dbReference type="KEGG" id="ddd:Dda3937_01855"/>
<dbReference type="EMBL" id="CP002038">
    <property type="protein sequence ID" value="ADM99211.1"/>
    <property type="molecule type" value="Genomic_DNA"/>
</dbReference>
<accession>E0SJN7</accession>
<reference evidence="1 2" key="1">
    <citation type="journal article" date="2011" name="J. Bacteriol.">
        <title>Genome sequence of the plant-pathogenic bacterium Dickeya dadantii 3937.</title>
        <authorList>
            <person name="Glasner J.D."/>
            <person name="Yang C.H."/>
            <person name="Reverchon S."/>
            <person name="Hugouvieux-Cotte-Pattat N."/>
            <person name="Condemine G."/>
            <person name="Bohin J.P."/>
            <person name="Van Gijsegem F."/>
            <person name="Yang S."/>
            <person name="Franza T."/>
            <person name="Expert D."/>
            <person name="Plunkett G. III"/>
            <person name="San Francisco M.J."/>
            <person name="Charkowski A.O."/>
            <person name="Py B."/>
            <person name="Bell K."/>
            <person name="Rauscher L."/>
            <person name="Rodriguez-Palenzuela P."/>
            <person name="Toussaint A."/>
            <person name="Holeva M.C."/>
            <person name="He S.Y."/>
            <person name="Douet V."/>
            <person name="Boccara M."/>
            <person name="Blanco C."/>
            <person name="Toth I."/>
            <person name="Anderson B.D."/>
            <person name="Biehl B.S."/>
            <person name="Mau B."/>
            <person name="Flynn S.M."/>
            <person name="Barras F."/>
            <person name="Lindeberg M."/>
            <person name="Birch P.R."/>
            <person name="Tsuyumu S."/>
            <person name="Shi X."/>
            <person name="Hibbing M."/>
            <person name="Yap M.N."/>
            <person name="Carpentier M."/>
            <person name="Dassa E."/>
            <person name="Umehara M."/>
            <person name="Kim J.F."/>
            <person name="Rusch M."/>
            <person name="Soni P."/>
            <person name="Mayhew G.F."/>
            <person name="Fouts D.E."/>
            <person name="Gill S.R."/>
            <person name="Blattner F.R."/>
            <person name="Keen N.T."/>
            <person name="Perna N.T."/>
        </authorList>
    </citation>
    <scope>NUCLEOTIDE SEQUENCE [LARGE SCALE GENOMIC DNA]</scope>
    <source>
        <strain evidence="1 2">3937</strain>
    </source>
</reference>
<evidence type="ECO:0000313" key="2">
    <source>
        <dbReference type="Proteomes" id="UP000006859"/>
    </source>
</evidence>
<evidence type="ECO:0000313" key="1">
    <source>
        <dbReference type="EMBL" id="ADM99211.1"/>
    </source>
</evidence>
<dbReference type="STRING" id="198628.Dda3937_01855"/>